<organism evidence="1">
    <name type="scientific">Arundo donax</name>
    <name type="common">Giant reed</name>
    <name type="synonym">Donax arundinaceus</name>
    <dbReference type="NCBI Taxonomy" id="35708"/>
    <lineage>
        <taxon>Eukaryota</taxon>
        <taxon>Viridiplantae</taxon>
        <taxon>Streptophyta</taxon>
        <taxon>Embryophyta</taxon>
        <taxon>Tracheophyta</taxon>
        <taxon>Spermatophyta</taxon>
        <taxon>Magnoliopsida</taxon>
        <taxon>Liliopsida</taxon>
        <taxon>Poales</taxon>
        <taxon>Poaceae</taxon>
        <taxon>PACMAD clade</taxon>
        <taxon>Arundinoideae</taxon>
        <taxon>Arundineae</taxon>
        <taxon>Arundo</taxon>
    </lineage>
</organism>
<accession>A0A0A9E5E9</accession>
<name>A0A0A9E5E9_ARUDO</name>
<reference evidence="1" key="1">
    <citation type="submission" date="2014-09" db="EMBL/GenBank/DDBJ databases">
        <authorList>
            <person name="Magalhaes I.L.F."/>
            <person name="Oliveira U."/>
            <person name="Santos F.R."/>
            <person name="Vidigal T.H.D.A."/>
            <person name="Brescovit A.D."/>
            <person name="Santos A.J."/>
        </authorList>
    </citation>
    <scope>NUCLEOTIDE SEQUENCE</scope>
    <source>
        <tissue evidence="1">Shoot tissue taken approximately 20 cm above the soil surface</tissue>
    </source>
</reference>
<sequence length="93" mass="11028">MRCFYDSCFKVYKTYCRDKLFTIVELPGFLCSVLPNSWIYYCVQIYYSVNLHECKPFPSVSFCTIDDYNINLGFDDYQVAMAISTNYTLTKRE</sequence>
<proteinExistence type="predicted"/>
<dbReference type="EMBL" id="GBRH01201891">
    <property type="protein sequence ID" value="JAD96004.1"/>
    <property type="molecule type" value="Transcribed_RNA"/>
</dbReference>
<reference evidence="1" key="2">
    <citation type="journal article" date="2015" name="Data Brief">
        <title>Shoot transcriptome of the giant reed, Arundo donax.</title>
        <authorList>
            <person name="Barrero R.A."/>
            <person name="Guerrero F.D."/>
            <person name="Moolhuijzen P."/>
            <person name="Goolsby J.A."/>
            <person name="Tidwell J."/>
            <person name="Bellgard S.E."/>
            <person name="Bellgard M.I."/>
        </authorList>
    </citation>
    <scope>NUCLEOTIDE SEQUENCE</scope>
    <source>
        <tissue evidence="1">Shoot tissue taken approximately 20 cm above the soil surface</tissue>
    </source>
</reference>
<dbReference type="AlphaFoldDB" id="A0A0A9E5E9"/>
<evidence type="ECO:0000313" key="1">
    <source>
        <dbReference type="EMBL" id="JAD96004.1"/>
    </source>
</evidence>
<protein>
    <submittedName>
        <fullName evidence="1">Uncharacterized protein</fullName>
    </submittedName>
</protein>